<evidence type="ECO:0000313" key="2">
    <source>
        <dbReference type="Proteomes" id="UP000230423"/>
    </source>
</evidence>
<reference evidence="1 2" key="1">
    <citation type="submission" date="2015-09" db="EMBL/GenBank/DDBJ databases">
        <title>Draft genome of the parasitic nematode Teladorsagia circumcincta isolate WARC Sus (inbred).</title>
        <authorList>
            <person name="Mitreva M."/>
        </authorList>
    </citation>
    <scope>NUCLEOTIDE SEQUENCE [LARGE SCALE GENOMIC DNA]</scope>
    <source>
        <strain evidence="1 2">S</strain>
    </source>
</reference>
<accession>A0A2G9T5T0</accession>
<dbReference type="EMBL" id="KZ415335">
    <property type="protein sequence ID" value="PIO53305.1"/>
    <property type="molecule type" value="Genomic_DNA"/>
</dbReference>
<organism evidence="1 2">
    <name type="scientific">Teladorsagia circumcincta</name>
    <name type="common">Brown stomach worm</name>
    <name type="synonym">Ostertagia circumcincta</name>
    <dbReference type="NCBI Taxonomy" id="45464"/>
    <lineage>
        <taxon>Eukaryota</taxon>
        <taxon>Metazoa</taxon>
        <taxon>Ecdysozoa</taxon>
        <taxon>Nematoda</taxon>
        <taxon>Chromadorea</taxon>
        <taxon>Rhabditida</taxon>
        <taxon>Rhabditina</taxon>
        <taxon>Rhabditomorpha</taxon>
        <taxon>Strongyloidea</taxon>
        <taxon>Trichostrongylidae</taxon>
        <taxon>Teladorsagia</taxon>
    </lineage>
</organism>
<keyword evidence="2" id="KW-1185">Reference proteome</keyword>
<dbReference type="Proteomes" id="UP000230423">
    <property type="component" value="Unassembled WGS sequence"/>
</dbReference>
<gene>
    <name evidence="1" type="ORF">TELCIR_25363</name>
</gene>
<name>A0A2G9T5T0_TELCI</name>
<protein>
    <submittedName>
        <fullName evidence="1">Uncharacterized protein</fullName>
    </submittedName>
</protein>
<feature type="non-terminal residue" evidence="1">
    <location>
        <position position="153"/>
    </location>
</feature>
<dbReference type="AlphaFoldDB" id="A0A2G9T5T0"/>
<dbReference type="OrthoDB" id="5864198at2759"/>
<evidence type="ECO:0000313" key="1">
    <source>
        <dbReference type="EMBL" id="PIO53305.1"/>
    </source>
</evidence>
<sequence>MLGSTQALPAAAKHIYSRLAANASEVDEGMPNLIVSLVSNGNQLSDKYLSRFQSALNVLIGGGSLWLISSGEHHDPLARTVSSALRTVLPQTERDVEVLHVMVNTMAVTAREEGRLMVDASLNTLLLLSRNLEPGEEAVFRANAVVRLAHPPP</sequence>
<proteinExistence type="predicted"/>